<accession>A0ABN7WYF3</accession>
<dbReference type="InterPro" id="IPR050863">
    <property type="entry name" value="CenT-Element_Derived"/>
</dbReference>
<organism evidence="2 3">
    <name type="scientific">Gigaspora margarita</name>
    <dbReference type="NCBI Taxonomy" id="4874"/>
    <lineage>
        <taxon>Eukaryota</taxon>
        <taxon>Fungi</taxon>
        <taxon>Fungi incertae sedis</taxon>
        <taxon>Mucoromycota</taxon>
        <taxon>Glomeromycotina</taxon>
        <taxon>Glomeromycetes</taxon>
        <taxon>Diversisporales</taxon>
        <taxon>Gigasporaceae</taxon>
        <taxon>Gigaspora</taxon>
    </lineage>
</organism>
<evidence type="ECO:0000313" key="2">
    <source>
        <dbReference type="EMBL" id="CAG8843724.1"/>
    </source>
</evidence>
<dbReference type="PANTHER" id="PTHR19303">
    <property type="entry name" value="TRANSPOSON"/>
    <property type="match status" value="1"/>
</dbReference>
<reference evidence="2 3" key="1">
    <citation type="submission" date="2021-06" db="EMBL/GenBank/DDBJ databases">
        <authorList>
            <person name="Kallberg Y."/>
            <person name="Tangrot J."/>
            <person name="Rosling A."/>
        </authorList>
    </citation>
    <scope>NUCLEOTIDE SEQUENCE [LARGE SCALE GENOMIC DNA]</scope>
    <source>
        <strain evidence="2 3">120-4 pot B 10/14</strain>
    </source>
</reference>
<proteinExistence type="predicted"/>
<dbReference type="Proteomes" id="UP000789901">
    <property type="component" value="Unassembled WGS sequence"/>
</dbReference>
<feature type="non-terminal residue" evidence="2">
    <location>
        <position position="266"/>
    </location>
</feature>
<dbReference type="Pfam" id="PF03184">
    <property type="entry name" value="DDE_1"/>
    <property type="match status" value="1"/>
</dbReference>
<name>A0ABN7WYF3_GIGMA</name>
<comment type="caution">
    <text evidence="2">The sequence shown here is derived from an EMBL/GenBank/DDBJ whole genome shotgun (WGS) entry which is preliminary data.</text>
</comment>
<keyword evidence="3" id="KW-1185">Reference proteome</keyword>
<evidence type="ECO:0000313" key="3">
    <source>
        <dbReference type="Proteomes" id="UP000789901"/>
    </source>
</evidence>
<evidence type="ECO:0000259" key="1">
    <source>
        <dbReference type="Pfam" id="PF03184"/>
    </source>
</evidence>
<dbReference type="EMBL" id="CAJVQB010073366">
    <property type="protein sequence ID" value="CAG8843724.1"/>
    <property type="molecule type" value="Genomic_DNA"/>
</dbReference>
<dbReference type="InterPro" id="IPR004875">
    <property type="entry name" value="DDE_SF_endonuclease_dom"/>
</dbReference>
<feature type="domain" description="DDE-1" evidence="1">
    <location>
        <begin position="142"/>
        <end position="210"/>
    </location>
</feature>
<dbReference type="PANTHER" id="PTHR19303:SF57">
    <property type="entry name" value="HTH CENPB-TYPE DOMAIN-CONTAINING PROTEIN"/>
    <property type="match status" value="1"/>
</dbReference>
<protein>
    <submittedName>
        <fullName evidence="2">34395_t:CDS:1</fullName>
    </submittedName>
</protein>
<gene>
    <name evidence="2" type="ORF">GMARGA_LOCUS36697</name>
</gene>
<sequence length="266" mass="30601">MLNTFKASDPWLNLFMNQVSLCKYTKTSQKLPKGLSKKLAKFHSFINELRINNNFELNYIANMDETLVYFDIVGAYTLDNCGAQTVSIYTTENDKNQFTCVLKVLADGSKLLPIVIFKGKRVPKDNYSSGIVVKMQDNEPEGQNKRLLLVFDLFEEHLITIVKNKCYNMNTVLDVIPSRLTSVVQPLDISINKPFKDWLRGKWNIISNALDNLENHLIESNQTKEEECIIDLVDENKENEESIATTSIPYTNTKRSYLIREDETKI</sequence>